<organism evidence="2 3">
    <name type="scientific">Litorisediminicola beolgyonensis</name>
    <dbReference type="NCBI Taxonomy" id="1173614"/>
    <lineage>
        <taxon>Bacteria</taxon>
        <taxon>Pseudomonadati</taxon>
        <taxon>Pseudomonadota</taxon>
        <taxon>Alphaproteobacteria</taxon>
        <taxon>Rhodobacterales</taxon>
        <taxon>Paracoccaceae</taxon>
        <taxon>Litorisediminicola</taxon>
    </lineage>
</organism>
<dbReference type="EMBL" id="JBHTMU010000035">
    <property type="protein sequence ID" value="MFD1343967.1"/>
    <property type="molecule type" value="Genomic_DNA"/>
</dbReference>
<dbReference type="Pfam" id="PF01755">
    <property type="entry name" value="Glyco_transf_25"/>
    <property type="match status" value="1"/>
</dbReference>
<proteinExistence type="predicted"/>
<dbReference type="CDD" id="cd06532">
    <property type="entry name" value="Glyco_transf_25"/>
    <property type="match status" value="1"/>
</dbReference>
<protein>
    <submittedName>
        <fullName evidence="2">Glycosyltransferase family 25 protein</fullName>
    </submittedName>
</protein>
<dbReference type="Proteomes" id="UP001597135">
    <property type="component" value="Unassembled WGS sequence"/>
</dbReference>
<gene>
    <name evidence="2" type="ORF">ACFQ4E_16175</name>
</gene>
<accession>A0ABW3ZMF2</accession>
<dbReference type="InterPro" id="IPR002654">
    <property type="entry name" value="Glyco_trans_25"/>
</dbReference>
<name>A0ABW3ZMF2_9RHOB</name>
<reference evidence="3" key="1">
    <citation type="journal article" date="2019" name="Int. J. Syst. Evol. Microbiol.">
        <title>The Global Catalogue of Microorganisms (GCM) 10K type strain sequencing project: providing services to taxonomists for standard genome sequencing and annotation.</title>
        <authorList>
            <consortium name="The Broad Institute Genomics Platform"/>
            <consortium name="The Broad Institute Genome Sequencing Center for Infectious Disease"/>
            <person name="Wu L."/>
            <person name="Ma J."/>
        </authorList>
    </citation>
    <scope>NUCLEOTIDE SEQUENCE [LARGE SCALE GENOMIC DNA]</scope>
    <source>
        <strain evidence="3">CCUG 62953</strain>
    </source>
</reference>
<evidence type="ECO:0000313" key="2">
    <source>
        <dbReference type="EMBL" id="MFD1343967.1"/>
    </source>
</evidence>
<keyword evidence="3" id="KW-1185">Reference proteome</keyword>
<evidence type="ECO:0000259" key="1">
    <source>
        <dbReference type="Pfam" id="PF01755"/>
    </source>
</evidence>
<sequence length="290" mass="33156">MGGQMMGLENFGAINFNHASEIHRHTLDRQHGPEFLKNQKNNPLPIIFINLDNDVERREVMERGFQRQGIKYERFSAVPGSSLSQKDLERICPNRRLWWRSAPLSLGEIGCFLSHKKTLQRISEGPHPVVCVLEDDVILNEELFEVIETVQVPPRIGIIKLEGSTGAVPRLSVRVASVGRWSIEVFGLPKWRSAGYIVTRLAAKTLVSKLDNIYGPVDQVLFEPWKTGVIVAEIRPFPTKQVGRDSSIDRELDGGRRLDARQFILLLIRWFIGHLWMMRHFSRFRKVGGS</sequence>
<feature type="domain" description="Glycosyl transferase family 25" evidence="1">
    <location>
        <begin position="46"/>
        <end position="150"/>
    </location>
</feature>
<comment type="caution">
    <text evidence="2">The sequence shown here is derived from an EMBL/GenBank/DDBJ whole genome shotgun (WGS) entry which is preliminary data.</text>
</comment>
<evidence type="ECO:0000313" key="3">
    <source>
        <dbReference type="Proteomes" id="UP001597135"/>
    </source>
</evidence>